<feature type="transmembrane region" description="Helical" evidence="5">
    <location>
        <begin position="367"/>
        <end position="389"/>
    </location>
</feature>
<proteinExistence type="inferred from homology"/>
<feature type="transmembrane region" description="Helical" evidence="5">
    <location>
        <begin position="28"/>
        <end position="49"/>
    </location>
</feature>
<dbReference type="PROSITE" id="PS50928">
    <property type="entry name" value="ABC_TM1"/>
    <property type="match status" value="2"/>
</dbReference>
<evidence type="ECO:0000256" key="5">
    <source>
        <dbReference type="RuleBase" id="RU363032"/>
    </source>
</evidence>
<evidence type="ECO:0000256" key="4">
    <source>
        <dbReference type="ARBA" id="ARBA00023136"/>
    </source>
</evidence>
<feature type="transmembrane region" description="Helical" evidence="5">
    <location>
        <begin position="261"/>
        <end position="281"/>
    </location>
</feature>
<feature type="transmembrane region" description="Helical" evidence="5">
    <location>
        <begin position="401"/>
        <end position="420"/>
    </location>
</feature>
<name>A0A0X1KS67_9THEM</name>
<dbReference type="STRING" id="1123384.AJ81_08250"/>
<evidence type="ECO:0000256" key="2">
    <source>
        <dbReference type="ARBA" id="ARBA00022692"/>
    </source>
</evidence>
<evidence type="ECO:0000313" key="8">
    <source>
        <dbReference type="Proteomes" id="UP000077469"/>
    </source>
</evidence>
<dbReference type="InterPro" id="IPR035906">
    <property type="entry name" value="MetI-like_sf"/>
</dbReference>
<dbReference type="PaxDb" id="1123384-AJ81_08250"/>
<feature type="domain" description="ABC transmembrane type-1" evidence="6">
    <location>
        <begin position="363"/>
        <end position="551"/>
    </location>
</feature>
<feature type="transmembrane region" description="Helical" evidence="5">
    <location>
        <begin position="485"/>
        <end position="512"/>
    </location>
</feature>
<dbReference type="EMBL" id="CP007141">
    <property type="protein sequence ID" value="AJC74168.1"/>
    <property type="molecule type" value="Genomic_DNA"/>
</dbReference>
<evidence type="ECO:0000256" key="1">
    <source>
        <dbReference type="ARBA" id="ARBA00004141"/>
    </source>
</evidence>
<dbReference type="SUPFAM" id="SSF161098">
    <property type="entry name" value="MetI-like"/>
    <property type="match status" value="2"/>
</dbReference>
<sequence>MRLVRASFLRSEGRMFTKQMRRLLNEPVLLAMIVLVWVLLALFVVYPLLMVGLKSFEPKPGTFGLAVYKTIFSKRYFLVPIFNTLKLGVTVACFGVLIGYVFAYSVAKANVPAKNFFRTIATFPIVSPPFVVALAAILLFGRNGLFTRKLFGGTPPFEIYGFWGLVIVETLAYFPTAFLTLEGTLLSIGSDLEEASQSLGCSKWRTFWRVTFPLSLPGVLSAWLLVFSQSMADFGNPLVLGGRFHVLSVSAYLEITGSYRIPHGSALAIILLIPTLIAFFVQRYWLSRKSFVTVTGKSFLSRAMELPKWAKGILTVVCLILTASIWLFYGTVLFGSFTKLWGVNHSLTLDNYKYVFNFSWEYMKDTLFLASIATPICGVLGIMIAYLVSRKDFFGRRIMEALSLLPFAVPGTVVGIGYLLAFNQEPLILTGTALIIILVFVFRELPVGVQNGVAALYQIDKSIEEASMDLGSNSYQTFWKVTLPLLMPAFFTALFNAFVRSMTAISAVIFVVSAKWNLITVRILGAVSNGDLAQAAALSCTLIGIIVVAMFLMRFATINLSYQMKLRRVER</sequence>
<evidence type="ECO:0000259" key="6">
    <source>
        <dbReference type="PROSITE" id="PS50928"/>
    </source>
</evidence>
<dbReference type="PATRIC" id="fig|1123384.7.peg.1654"/>
<feature type="domain" description="ABC transmembrane type-1" evidence="6">
    <location>
        <begin position="81"/>
        <end position="282"/>
    </location>
</feature>
<keyword evidence="3 5" id="KW-1133">Transmembrane helix</keyword>
<dbReference type="PANTHER" id="PTHR43496">
    <property type="entry name" value="PROTEIN LPLB"/>
    <property type="match status" value="1"/>
</dbReference>
<feature type="transmembrane region" description="Helical" evidence="5">
    <location>
        <begin position="532"/>
        <end position="557"/>
    </location>
</feature>
<feature type="transmembrane region" description="Helical" evidence="5">
    <location>
        <begin position="160"/>
        <end position="186"/>
    </location>
</feature>
<dbReference type="AlphaFoldDB" id="A0A0X1KS67"/>
<dbReference type="GO" id="GO:0005886">
    <property type="term" value="C:plasma membrane"/>
    <property type="evidence" value="ECO:0007669"/>
    <property type="project" value="UniProtKB-SubCell"/>
</dbReference>
<dbReference type="PANTHER" id="PTHR43496:SF1">
    <property type="entry name" value="POLYGALACTURONAN_RHAMNOGALACTURONAN TRANSPORT SYSTEM PERMEASE PROTEIN YTEP"/>
    <property type="match status" value="1"/>
</dbReference>
<dbReference type="KEGG" id="phy:AJ81_08250"/>
<dbReference type="GO" id="GO:0055085">
    <property type="term" value="P:transmembrane transport"/>
    <property type="evidence" value="ECO:0007669"/>
    <property type="project" value="InterPro"/>
</dbReference>
<feature type="transmembrane region" description="Helical" evidence="5">
    <location>
        <begin position="207"/>
        <end position="227"/>
    </location>
</feature>
<evidence type="ECO:0000313" key="7">
    <source>
        <dbReference type="EMBL" id="AJC74168.1"/>
    </source>
</evidence>
<evidence type="ECO:0000256" key="3">
    <source>
        <dbReference type="ARBA" id="ARBA00022989"/>
    </source>
</evidence>
<dbReference type="Gene3D" id="1.10.3720.10">
    <property type="entry name" value="MetI-like"/>
    <property type="match status" value="2"/>
</dbReference>
<reference evidence="7 8" key="1">
    <citation type="submission" date="2014-01" db="EMBL/GenBank/DDBJ databases">
        <title>Genome sequencing of Thermotog hypogea.</title>
        <authorList>
            <person name="Zhang X."/>
            <person name="Alvare G."/>
            <person name="Fristensky B."/>
            <person name="Chen L."/>
            <person name="Suen T."/>
            <person name="Chen Q."/>
            <person name="Ma K."/>
        </authorList>
    </citation>
    <scope>NUCLEOTIDE SEQUENCE [LARGE SCALE GENOMIC DNA]</scope>
    <source>
        <strain evidence="7 8">DSM 11164</strain>
    </source>
</reference>
<gene>
    <name evidence="7" type="ORF">AJ81_08250</name>
</gene>
<comment type="similarity">
    <text evidence="5">Belongs to the binding-protein-dependent transport system permease family.</text>
</comment>
<accession>A0A0X1KS67</accession>
<feature type="transmembrane region" description="Helical" evidence="5">
    <location>
        <begin position="309"/>
        <end position="329"/>
    </location>
</feature>
<dbReference type="Proteomes" id="UP000077469">
    <property type="component" value="Chromosome"/>
</dbReference>
<keyword evidence="4 5" id="KW-0472">Membrane</keyword>
<comment type="subcellular location">
    <subcellularLocation>
        <location evidence="5">Cell membrane</location>
        <topology evidence="5">Multi-pass membrane protein</topology>
    </subcellularLocation>
    <subcellularLocation>
        <location evidence="1">Membrane</location>
        <topology evidence="1">Multi-pass membrane protein</topology>
    </subcellularLocation>
</comment>
<organism evidence="7 8">
    <name type="scientific">Pseudothermotoga hypogea DSM 11164 = NBRC 106472</name>
    <dbReference type="NCBI Taxonomy" id="1123384"/>
    <lineage>
        <taxon>Bacteria</taxon>
        <taxon>Thermotogati</taxon>
        <taxon>Thermotogota</taxon>
        <taxon>Thermotogae</taxon>
        <taxon>Thermotogales</taxon>
        <taxon>Thermotogaceae</taxon>
        <taxon>Pseudothermotoga</taxon>
    </lineage>
</organism>
<dbReference type="Pfam" id="PF00528">
    <property type="entry name" value="BPD_transp_1"/>
    <property type="match status" value="2"/>
</dbReference>
<keyword evidence="5" id="KW-0813">Transport</keyword>
<dbReference type="InterPro" id="IPR000515">
    <property type="entry name" value="MetI-like"/>
</dbReference>
<dbReference type="CDD" id="cd06261">
    <property type="entry name" value="TM_PBP2"/>
    <property type="match status" value="2"/>
</dbReference>
<keyword evidence="8" id="KW-1185">Reference proteome</keyword>
<feature type="transmembrane region" description="Helical" evidence="5">
    <location>
        <begin position="87"/>
        <end position="107"/>
    </location>
</feature>
<protein>
    <submittedName>
        <fullName evidence="7">ABC transporter permease</fullName>
    </submittedName>
</protein>
<feature type="transmembrane region" description="Helical" evidence="5">
    <location>
        <begin position="119"/>
        <end position="140"/>
    </location>
</feature>
<keyword evidence="2 5" id="KW-0812">Transmembrane</keyword>